<dbReference type="InterPro" id="IPR008862">
    <property type="entry name" value="Tcp11"/>
</dbReference>
<dbReference type="AlphaFoldDB" id="A0A0C3KK51"/>
<organism evidence="2 3">
    <name type="scientific">Pisolithus tinctorius Marx 270</name>
    <dbReference type="NCBI Taxonomy" id="870435"/>
    <lineage>
        <taxon>Eukaryota</taxon>
        <taxon>Fungi</taxon>
        <taxon>Dikarya</taxon>
        <taxon>Basidiomycota</taxon>
        <taxon>Agaricomycotina</taxon>
        <taxon>Agaricomycetes</taxon>
        <taxon>Agaricomycetidae</taxon>
        <taxon>Boletales</taxon>
        <taxon>Sclerodermatineae</taxon>
        <taxon>Pisolithaceae</taxon>
        <taxon>Pisolithus</taxon>
    </lineage>
</organism>
<sequence length="648" mass="72025">MDDIIQRLKAKAEAFPNNTLLGDTISLLEDLQRRPEDARLISWDALHRDFDQLQERGLWDQSAENDGLLNVLRDFLATASSSTTKSIRPSVDSEEESGESFATVISPPQGFISRLVSNDTLVLPVELVEILDRTYFLRILATDPEQVLPPGKSLLSVISRPHVTSEGSSKPTLRHRVEHMMHKAFWDEAVGNLSNPDPATQLAHLKLLYSDVHVALSSLLPPKHPVLVAISAPLPPTSSPLESTVSFLREVLASLRERCAPVRDPEIESVQRALDNPPIRTARPRELAKLVTDTIKFILEFSRVMKDDLSGFVLGSMTEQQLRSIVAKQAKVMERGVILNIWRKDRVLQGWRSWLEYSPPSFTVSGDVADPRFQWIVCLVQSLGASPLPVSCPLPTRDMQITRADLNGPESPMVSTGSDRDNALPPIFFFAIPALVKLQNHLQALVITAALRTLIRPPPPADGPSLAASTTFTTRVWTILQADISEGSRTNGTKLVNLADEVLRARTQCGLTLSKEEEGRLRGVVDRTLKPTDPVFVLLQNRLLVALVTTLVRLRMESRGRGSVPEILRSGLDRRRDVKRPRLTLDPHYFDGQPLPEGSVEVTVKGFDDPVLSRAIAKTFGEVVIQLEWLESIWGDVIESGIKRNESN</sequence>
<evidence type="ECO:0000313" key="2">
    <source>
        <dbReference type="EMBL" id="KIO09972.1"/>
    </source>
</evidence>
<dbReference type="PANTHER" id="PTHR12832">
    <property type="entry name" value="TESTIS-SPECIFIC PROTEIN PBS13 T-COMPLEX 11"/>
    <property type="match status" value="1"/>
</dbReference>
<dbReference type="GO" id="GO:0007165">
    <property type="term" value="P:signal transduction"/>
    <property type="evidence" value="ECO:0007669"/>
    <property type="project" value="TreeGrafter"/>
</dbReference>
<gene>
    <name evidence="2" type="ORF">M404DRAFT_995955</name>
</gene>
<reference evidence="2 3" key="1">
    <citation type="submission" date="2014-04" db="EMBL/GenBank/DDBJ databases">
        <authorList>
            <consortium name="DOE Joint Genome Institute"/>
            <person name="Kuo A."/>
            <person name="Kohler A."/>
            <person name="Costa M.D."/>
            <person name="Nagy L.G."/>
            <person name="Floudas D."/>
            <person name="Copeland A."/>
            <person name="Barry K.W."/>
            <person name="Cichocki N."/>
            <person name="Veneault-Fourrey C."/>
            <person name="LaButti K."/>
            <person name="Lindquist E.A."/>
            <person name="Lipzen A."/>
            <person name="Lundell T."/>
            <person name="Morin E."/>
            <person name="Murat C."/>
            <person name="Sun H."/>
            <person name="Tunlid A."/>
            <person name="Henrissat B."/>
            <person name="Grigoriev I.V."/>
            <person name="Hibbett D.S."/>
            <person name="Martin F."/>
            <person name="Nordberg H.P."/>
            <person name="Cantor M.N."/>
            <person name="Hua S.X."/>
        </authorList>
    </citation>
    <scope>NUCLEOTIDE SEQUENCE [LARGE SCALE GENOMIC DNA]</scope>
    <source>
        <strain evidence="2 3">Marx 270</strain>
    </source>
</reference>
<dbReference type="STRING" id="870435.A0A0C3KK51"/>
<reference evidence="3" key="2">
    <citation type="submission" date="2015-01" db="EMBL/GenBank/DDBJ databases">
        <title>Evolutionary Origins and Diversification of the Mycorrhizal Mutualists.</title>
        <authorList>
            <consortium name="DOE Joint Genome Institute"/>
            <consortium name="Mycorrhizal Genomics Consortium"/>
            <person name="Kohler A."/>
            <person name="Kuo A."/>
            <person name="Nagy L.G."/>
            <person name="Floudas D."/>
            <person name="Copeland A."/>
            <person name="Barry K.W."/>
            <person name="Cichocki N."/>
            <person name="Veneault-Fourrey C."/>
            <person name="LaButti K."/>
            <person name="Lindquist E.A."/>
            <person name="Lipzen A."/>
            <person name="Lundell T."/>
            <person name="Morin E."/>
            <person name="Murat C."/>
            <person name="Riley R."/>
            <person name="Ohm R."/>
            <person name="Sun H."/>
            <person name="Tunlid A."/>
            <person name="Henrissat B."/>
            <person name="Grigoriev I.V."/>
            <person name="Hibbett D.S."/>
            <person name="Martin F."/>
        </authorList>
    </citation>
    <scope>NUCLEOTIDE SEQUENCE [LARGE SCALE GENOMIC DNA]</scope>
    <source>
        <strain evidence="3">Marx 270</strain>
    </source>
</reference>
<comment type="similarity">
    <text evidence="1">Belongs to the TCP11 family.</text>
</comment>
<dbReference type="EMBL" id="KN831953">
    <property type="protein sequence ID" value="KIO09972.1"/>
    <property type="molecule type" value="Genomic_DNA"/>
</dbReference>
<accession>A0A0C3KK51</accession>
<keyword evidence="3" id="KW-1185">Reference proteome</keyword>
<dbReference type="OrthoDB" id="276323at2759"/>
<name>A0A0C3KK51_PISTI</name>
<evidence type="ECO:0000256" key="1">
    <source>
        <dbReference type="ARBA" id="ARBA00010954"/>
    </source>
</evidence>
<dbReference type="Proteomes" id="UP000054217">
    <property type="component" value="Unassembled WGS sequence"/>
</dbReference>
<proteinExistence type="inferred from homology"/>
<protein>
    <submittedName>
        <fullName evidence="2">Uncharacterized protein</fullName>
    </submittedName>
</protein>
<dbReference type="HOGENOM" id="CLU_011749_0_0_1"/>
<dbReference type="PANTHER" id="PTHR12832:SF11">
    <property type="entry name" value="LD23868P"/>
    <property type="match status" value="1"/>
</dbReference>
<dbReference type="InParanoid" id="A0A0C3KK51"/>
<evidence type="ECO:0000313" key="3">
    <source>
        <dbReference type="Proteomes" id="UP000054217"/>
    </source>
</evidence>